<keyword evidence="13" id="KW-1185">Reference proteome</keyword>
<feature type="compositionally biased region" description="Pro residues" evidence="8">
    <location>
        <begin position="148"/>
        <end position="159"/>
    </location>
</feature>
<dbReference type="InterPro" id="IPR023827">
    <property type="entry name" value="Peptidase_S8_Asp-AS"/>
</dbReference>
<dbReference type="InterPro" id="IPR000209">
    <property type="entry name" value="Peptidase_S8/S53_dom"/>
</dbReference>
<evidence type="ECO:0000259" key="10">
    <source>
        <dbReference type="Pfam" id="PF00082"/>
    </source>
</evidence>
<dbReference type="PROSITE" id="PS00136">
    <property type="entry name" value="SUBTILASE_ASP"/>
    <property type="match status" value="1"/>
</dbReference>
<dbReference type="InterPro" id="IPR015500">
    <property type="entry name" value="Peptidase_S8_subtilisin-rel"/>
</dbReference>
<evidence type="ECO:0000256" key="4">
    <source>
        <dbReference type="ARBA" id="ARBA00022801"/>
    </source>
</evidence>
<dbReference type="Pfam" id="PF05922">
    <property type="entry name" value="Inhibitor_I9"/>
    <property type="match status" value="1"/>
</dbReference>
<dbReference type="GO" id="GO:0004252">
    <property type="term" value="F:serine-type endopeptidase activity"/>
    <property type="evidence" value="ECO:0007669"/>
    <property type="project" value="UniProtKB-UniRule"/>
</dbReference>
<dbReference type="GO" id="GO:0006508">
    <property type="term" value="P:proteolysis"/>
    <property type="evidence" value="ECO:0007669"/>
    <property type="project" value="UniProtKB-KW"/>
</dbReference>
<reference evidence="12" key="1">
    <citation type="submission" date="2023-06" db="EMBL/GenBank/DDBJ databases">
        <title>Genome-scale phylogeny and comparative genomics of the fungal order Sordariales.</title>
        <authorList>
            <consortium name="Lawrence Berkeley National Laboratory"/>
            <person name="Hensen N."/>
            <person name="Bonometti L."/>
            <person name="Westerberg I."/>
            <person name="Brannstrom I.O."/>
            <person name="Guillou S."/>
            <person name="Cros-Aarteil S."/>
            <person name="Calhoun S."/>
            <person name="Haridas S."/>
            <person name="Kuo A."/>
            <person name="Mondo S."/>
            <person name="Pangilinan J."/>
            <person name="Riley R."/>
            <person name="Labutti K."/>
            <person name="Andreopoulos B."/>
            <person name="Lipzen A."/>
            <person name="Chen C."/>
            <person name="Yanf M."/>
            <person name="Daum C."/>
            <person name="Ng V."/>
            <person name="Clum A."/>
            <person name="Steindorff A."/>
            <person name="Ohm R."/>
            <person name="Martin F."/>
            <person name="Silar P."/>
            <person name="Natvig D."/>
            <person name="Lalanne C."/>
            <person name="Gautier V."/>
            <person name="Ament-Velasquez S.L."/>
            <person name="Kruys A."/>
            <person name="Hutchinson M.I."/>
            <person name="Powell A.J."/>
            <person name="Barry K."/>
            <person name="Miller A.N."/>
            <person name="Grigoriev I.V."/>
            <person name="Debuchy R."/>
            <person name="Gladieux P."/>
            <person name="Thoren M.H."/>
            <person name="Johannesson H."/>
        </authorList>
    </citation>
    <scope>NUCLEOTIDE SEQUENCE</scope>
    <source>
        <strain evidence="12">PSN4</strain>
    </source>
</reference>
<dbReference type="PANTHER" id="PTHR43806">
    <property type="entry name" value="PEPTIDASE S8"/>
    <property type="match status" value="1"/>
</dbReference>
<evidence type="ECO:0000313" key="13">
    <source>
        <dbReference type="Proteomes" id="UP001239445"/>
    </source>
</evidence>
<dbReference type="SUPFAM" id="SSF52743">
    <property type="entry name" value="Subtilisin-like"/>
    <property type="match status" value="1"/>
</dbReference>
<keyword evidence="2 6" id="KW-0645">Protease</keyword>
<organism evidence="12 13">
    <name type="scientific">Echria macrotheca</name>
    <dbReference type="NCBI Taxonomy" id="438768"/>
    <lineage>
        <taxon>Eukaryota</taxon>
        <taxon>Fungi</taxon>
        <taxon>Dikarya</taxon>
        <taxon>Ascomycota</taxon>
        <taxon>Pezizomycotina</taxon>
        <taxon>Sordariomycetes</taxon>
        <taxon>Sordariomycetidae</taxon>
        <taxon>Sordariales</taxon>
        <taxon>Schizotheciaceae</taxon>
        <taxon>Echria</taxon>
    </lineage>
</organism>
<name>A0AAJ0FC13_9PEZI</name>
<keyword evidence="3 9" id="KW-0732">Signal</keyword>
<sequence length="470" mass="49622">MVFQPLLLLTLAAAILLSPLQASAEPTSHSLLPKPPIKPIRFGPSTPIPDHYIVQYHAHVSQPDRHRHEKATHFSATEVSRTSTSRGKKRYAGVKRRFSIGEFGGYHAELGQEQVDRLRKSPLVKSIHPDTRITLASPAFFQRDTQLPPGPPPPSPPPSQQEDQLSTIRTASAPNWGQARISHRSLSSSDAQYIYQDPAPTTVYIVDSGIDTSHWQFTSPFSSPDNKSRATFGASFVPDDNATTTDSLGHGTHVAGIIAGRTLGINPRAHVVSVKVFGADASGSWSAVLAALEYITNTTSQSRTATRSIINLSLGADHSQPINDAVAAAISSFNITIIAAAGNDARNVSQVTPASAEGVIAVGAIDATDTRCAFSNFGEGISVFAPGAGILSSVPGGGDGNNNATREMSGTSMAAPHVAGLAAYFIDVYGEHTPAQMRARIEGVATTGRVRDAGVGSPDRIAFNGNRAES</sequence>
<evidence type="ECO:0000313" key="12">
    <source>
        <dbReference type="EMBL" id="KAK1757858.1"/>
    </source>
</evidence>
<evidence type="ECO:0000256" key="2">
    <source>
        <dbReference type="ARBA" id="ARBA00022670"/>
    </source>
</evidence>
<dbReference type="Gene3D" id="3.40.50.200">
    <property type="entry name" value="Peptidase S8/S53 domain"/>
    <property type="match status" value="1"/>
</dbReference>
<comment type="caution">
    <text evidence="12">The sequence shown here is derived from an EMBL/GenBank/DDBJ whole genome shotgun (WGS) entry which is preliminary data.</text>
</comment>
<feature type="active site" description="Charge relay system" evidence="6">
    <location>
        <position position="207"/>
    </location>
</feature>
<evidence type="ECO:0000256" key="9">
    <source>
        <dbReference type="SAM" id="SignalP"/>
    </source>
</evidence>
<dbReference type="PROSITE" id="PS51892">
    <property type="entry name" value="SUBTILASE"/>
    <property type="match status" value="1"/>
</dbReference>
<feature type="signal peptide" evidence="9">
    <location>
        <begin position="1"/>
        <end position="24"/>
    </location>
</feature>
<feature type="domain" description="Inhibitor I9" evidence="11">
    <location>
        <begin position="52"/>
        <end position="135"/>
    </location>
</feature>
<dbReference type="PANTHER" id="PTHR43806:SF66">
    <property type="entry name" value="SERIN ENDOPEPTIDASE"/>
    <property type="match status" value="1"/>
</dbReference>
<evidence type="ECO:0000256" key="6">
    <source>
        <dbReference type="PROSITE-ProRule" id="PRU01240"/>
    </source>
</evidence>
<proteinExistence type="inferred from homology"/>
<keyword evidence="5 6" id="KW-0720">Serine protease</keyword>
<feature type="active site" description="Charge relay system" evidence="6">
    <location>
        <position position="250"/>
    </location>
</feature>
<dbReference type="InterPro" id="IPR050131">
    <property type="entry name" value="Peptidase_S8_subtilisin-like"/>
</dbReference>
<feature type="region of interest" description="Disordered" evidence="8">
    <location>
        <begin position="142"/>
        <end position="165"/>
    </location>
</feature>
<evidence type="ECO:0000256" key="7">
    <source>
        <dbReference type="RuleBase" id="RU003355"/>
    </source>
</evidence>
<evidence type="ECO:0000259" key="11">
    <source>
        <dbReference type="Pfam" id="PF05922"/>
    </source>
</evidence>
<evidence type="ECO:0000256" key="3">
    <source>
        <dbReference type="ARBA" id="ARBA00022729"/>
    </source>
</evidence>
<keyword evidence="4 6" id="KW-0378">Hydrolase</keyword>
<feature type="active site" description="Charge relay system" evidence="6">
    <location>
        <position position="412"/>
    </location>
</feature>
<dbReference type="CDD" id="cd04077">
    <property type="entry name" value="Peptidases_S8_PCSK9_ProteinaseK_like"/>
    <property type="match status" value="1"/>
</dbReference>
<dbReference type="PRINTS" id="PR00723">
    <property type="entry name" value="SUBTILISIN"/>
</dbReference>
<dbReference type="EMBL" id="MU839830">
    <property type="protein sequence ID" value="KAK1757858.1"/>
    <property type="molecule type" value="Genomic_DNA"/>
</dbReference>
<evidence type="ECO:0000256" key="8">
    <source>
        <dbReference type="SAM" id="MobiDB-lite"/>
    </source>
</evidence>
<dbReference type="Pfam" id="PF00082">
    <property type="entry name" value="Peptidase_S8"/>
    <property type="match status" value="1"/>
</dbReference>
<feature type="domain" description="Peptidase S8/S53" evidence="10">
    <location>
        <begin position="201"/>
        <end position="448"/>
    </location>
</feature>
<dbReference type="InterPro" id="IPR022398">
    <property type="entry name" value="Peptidase_S8_His-AS"/>
</dbReference>
<dbReference type="PROSITE" id="PS00137">
    <property type="entry name" value="SUBTILASE_HIS"/>
    <property type="match status" value="1"/>
</dbReference>
<dbReference type="PROSITE" id="PS00138">
    <property type="entry name" value="SUBTILASE_SER"/>
    <property type="match status" value="1"/>
</dbReference>
<dbReference type="Proteomes" id="UP001239445">
    <property type="component" value="Unassembled WGS sequence"/>
</dbReference>
<dbReference type="InterPro" id="IPR036852">
    <property type="entry name" value="Peptidase_S8/S53_dom_sf"/>
</dbReference>
<comment type="similarity">
    <text evidence="1 6 7">Belongs to the peptidase S8 family.</text>
</comment>
<accession>A0AAJ0FC13</accession>
<dbReference type="AlphaFoldDB" id="A0AAJ0FC13"/>
<feature type="chain" id="PRO_5042610537" evidence="9">
    <location>
        <begin position="25"/>
        <end position="470"/>
    </location>
</feature>
<dbReference type="InterPro" id="IPR034193">
    <property type="entry name" value="PCSK9_ProteinaseK-like"/>
</dbReference>
<evidence type="ECO:0000256" key="5">
    <source>
        <dbReference type="ARBA" id="ARBA00022825"/>
    </source>
</evidence>
<dbReference type="InterPro" id="IPR023828">
    <property type="entry name" value="Peptidase_S8_Ser-AS"/>
</dbReference>
<evidence type="ECO:0000256" key="1">
    <source>
        <dbReference type="ARBA" id="ARBA00011073"/>
    </source>
</evidence>
<dbReference type="InterPro" id="IPR010259">
    <property type="entry name" value="S8pro/Inhibitor_I9"/>
</dbReference>
<gene>
    <name evidence="12" type="ORF">QBC47DRAFT_166203</name>
</gene>
<protein>
    <submittedName>
        <fullName evidence="12">Peptidase S8/S53 domain-containing protein</fullName>
    </submittedName>
</protein>